<feature type="domain" description="HTH lysR-type" evidence="5">
    <location>
        <begin position="1"/>
        <end position="58"/>
    </location>
</feature>
<dbReference type="InterPro" id="IPR036390">
    <property type="entry name" value="WH_DNA-bd_sf"/>
</dbReference>
<keyword evidence="7" id="KW-1185">Reference proteome</keyword>
<dbReference type="InterPro" id="IPR036388">
    <property type="entry name" value="WH-like_DNA-bd_sf"/>
</dbReference>
<evidence type="ECO:0000256" key="1">
    <source>
        <dbReference type="ARBA" id="ARBA00009437"/>
    </source>
</evidence>
<evidence type="ECO:0000256" key="2">
    <source>
        <dbReference type="ARBA" id="ARBA00023015"/>
    </source>
</evidence>
<reference evidence="6 7" key="1">
    <citation type="submission" date="2021-03" db="EMBL/GenBank/DDBJ databases">
        <title>Genomic Encyclopedia of Type Strains, Phase IV (KMG-IV): sequencing the most valuable type-strain genomes for metagenomic binning, comparative biology and taxonomic classification.</title>
        <authorList>
            <person name="Goeker M."/>
        </authorList>
    </citation>
    <scope>NUCLEOTIDE SEQUENCE [LARGE SCALE GENOMIC DNA]</scope>
    <source>
        <strain evidence="6 7">DSM 27512</strain>
    </source>
</reference>
<dbReference type="InterPro" id="IPR005119">
    <property type="entry name" value="LysR_subst-bd"/>
</dbReference>
<dbReference type="PANTHER" id="PTHR30126:SF64">
    <property type="entry name" value="HTH-TYPE TRANSCRIPTIONAL REGULATOR CITR"/>
    <property type="match status" value="1"/>
</dbReference>
<protein>
    <submittedName>
        <fullName evidence="6">DNA-binding transcriptional LysR family regulator</fullName>
    </submittedName>
</protein>
<dbReference type="SUPFAM" id="SSF46785">
    <property type="entry name" value="Winged helix' DNA-binding domain"/>
    <property type="match status" value="1"/>
</dbReference>
<dbReference type="SUPFAM" id="SSF53850">
    <property type="entry name" value="Periplasmic binding protein-like II"/>
    <property type="match status" value="1"/>
</dbReference>
<comment type="similarity">
    <text evidence="1">Belongs to the LysR transcriptional regulatory family.</text>
</comment>
<dbReference type="GO" id="GO:0003677">
    <property type="term" value="F:DNA binding"/>
    <property type="evidence" value="ECO:0007669"/>
    <property type="project" value="UniProtKB-KW"/>
</dbReference>
<name>A0ABS4KKU4_9FIRM</name>
<evidence type="ECO:0000256" key="4">
    <source>
        <dbReference type="ARBA" id="ARBA00023163"/>
    </source>
</evidence>
<dbReference type="Gene3D" id="3.40.190.290">
    <property type="match status" value="1"/>
</dbReference>
<organism evidence="6 7">
    <name type="scientific">Acetoanaerobium pronyense</name>
    <dbReference type="NCBI Taxonomy" id="1482736"/>
    <lineage>
        <taxon>Bacteria</taxon>
        <taxon>Bacillati</taxon>
        <taxon>Bacillota</taxon>
        <taxon>Clostridia</taxon>
        <taxon>Peptostreptococcales</taxon>
        <taxon>Filifactoraceae</taxon>
        <taxon>Acetoanaerobium</taxon>
    </lineage>
</organism>
<keyword evidence="3 6" id="KW-0238">DNA-binding</keyword>
<evidence type="ECO:0000259" key="5">
    <source>
        <dbReference type="PROSITE" id="PS50931"/>
    </source>
</evidence>
<dbReference type="Gene3D" id="1.10.10.10">
    <property type="entry name" value="Winged helix-like DNA-binding domain superfamily/Winged helix DNA-binding domain"/>
    <property type="match status" value="1"/>
</dbReference>
<keyword evidence="2" id="KW-0805">Transcription regulation</keyword>
<dbReference type="InterPro" id="IPR000847">
    <property type="entry name" value="LysR_HTH_N"/>
</dbReference>
<dbReference type="PRINTS" id="PR00039">
    <property type="entry name" value="HTHLYSR"/>
</dbReference>
<proteinExistence type="inferred from homology"/>
<dbReference type="Pfam" id="PF03466">
    <property type="entry name" value="LysR_substrate"/>
    <property type="match status" value="1"/>
</dbReference>
<gene>
    <name evidence="6" type="ORF">J2Z35_002208</name>
</gene>
<dbReference type="RefSeq" id="WP_209661460.1">
    <property type="nucleotide sequence ID" value="NZ_JAGGLI010000028.1"/>
</dbReference>
<comment type="caution">
    <text evidence="6">The sequence shown here is derived from an EMBL/GenBank/DDBJ whole genome shotgun (WGS) entry which is preliminary data.</text>
</comment>
<sequence length="296" mass="33433">MNLEYLKSFYITVTNNSISKAAKQLHMTQPGLSMQLQALEKDLGVNLLIRSNKGVQITEAGKILFDYANTILSLNDNITRDLDNLKTNKKQLIIGSCKAIGEYSLPCSIYLFKQDNKDLNLSLEVENTTEVINDLLNSSVDLGITQYRSNETELVFEKIVSDDIILITSMPLMKDKITLEELKRLPLIMREEGSGTRRIIKDELEKSGMNLDDLTVIFELNSNEAIKTSVTSGKGAAFIPKFSVLRELKMKTVQEIEIEGIKLSADYHIAYRKNGDLTSEENEFIRFVKSSKRGFC</sequence>
<dbReference type="Proteomes" id="UP001314903">
    <property type="component" value="Unassembled WGS sequence"/>
</dbReference>
<dbReference type="Pfam" id="PF00126">
    <property type="entry name" value="HTH_1"/>
    <property type="match status" value="1"/>
</dbReference>
<dbReference type="EMBL" id="JAGGLI010000028">
    <property type="protein sequence ID" value="MBP2028407.1"/>
    <property type="molecule type" value="Genomic_DNA"/>
</dbReference>
<dbReference type="PROSITE" id="PS50931">
    <property type="entry name" value="HTH_LYSR"/>
    <property type="match status" value="1"/>
</dbReference>
<evidence type="ECO:0000313" key="6">
    <source>
        <dbReference type="EMBL" id="MBP2028407.1"/>
    </source>
</evidence>
<accession>A0ABS4KKU4</accession>
<evidence type="ECO:0000313" key="7">
    <source>
        <dbReference type="Proteomes" id="UP001314903"/>
    </source>
</evidence>
<keyword evidence="4" id="KW-0804">Transcription</keyword>
<dbReference type="PANTHER" id="PTHR30126">
    <property type="entry name" value="HTH-TYPE TRANSCRIPTIONAL REGULATOR"/>
    <property type="match status" value="1"/>
</dbReference>
<evidence type="ECO:0000256" key="3">
    <source>
        <dbReference type="ARBA" id="ARBA00023125"/>
    </source>
</evidence>